<dbReference type="Gene3D" id="3.30.310.270">
    <property type="match status" value="1"/>
</dbReference>
<evidence type="ECO:0000256" key="3">
    <source>
        <dbReference type="SAM" id="MobiDB-lite"/>
    </source>
</evidence>
<feature type="domain" description="K Homology" evidence="4">
    <location>
        <begin position="19"/>
        <end position="93"/>
    </location>
</feature>
<accession>A0A158QU51</accession>
<dbReference type="SMART" id="SM00322">
    <property type="entry name" value="KH"/>
    <property type="match status" value="1"/>
</dbReference>
<evidence type="ECO:0000259" key="4">
    <source>
        <dbReference type="SMART" id="SM00322"/>
    </source>
</evidence>
<feature type="region of interest" description="Disordered" evidence="3">
    <location>
        <begin position="378"/>
        <end position="405"/>
    </location>
</feature>
<dbReference type="STRING" id="53468.A0A158QU51"/>
<sequence length="470" mass="52571">MQGQILQTCIEVAAETFEERVTMKVDVAHTEHSHLIGKGGHCVKAMMLDTQCHIHFPDSNRSPNVLEKSNQVSISGRPLDVERARRCIRQMLPLVYIFTIRNASPNALTFYRTSYVVQLLETKFSVEISYRHFYAFPLSDLIFQNCTQDNYFSSSNTIIVNVRGLAAFSQQVMEATKVLLEHHFGRSAGQANVWMTLDVEPKHQAALLSHTAPRGLAEVLYETTGARVRFSQEHLSAAPLSPLQRRSGFYAPRLCPSPMEPSALSSYQRPEARTMVTISGSVSECFLARQTIMTLLPVTLIAEITNEEGLLLSRLDFRSFKTSHDVSVSLRTKSRQSFRQLLILKTTEANVNSLYSVLGNLRTISRLRGRHVRDLDAKQTPCPAEVPTSPRLNPRVSPSKKATTTRQRLRYPILGRAVAPCADDGQRHSPFFPSLQSGVALDNAETFIRHSDLCSNSPTGWIKHGVLAVP</sequence>
<dbReference type="InterPro" id="IPR036612">
    <property type="entry name" value="KH_dom_type_1_sf"/>
</dbReference>
<dbReference type="InterPro" id="IPR047554">
    <property type="entry name" value="BICC1_KH-I_rpt2"/>
</dbReference>
<dbReference type="CDD" id="cd22421">
    <property type="entry name" value="KH-I_BICC1_rpt2"/>
    <property type="match status" value="1"/>
</dbReference>
<evidence type="ECO:0000313" key="6">
    <source>
        <dbReference type="Proteomes" id="UP000267029"/>
    </source>
</evidence>
<dbReference type="Proteomes" id="UP000267029">
    <property type="component" value="Unassembled WGS sequence"/>
</dbReference>
<keyword evidence="2" id="KW-0694">RNA-binding</keyword>
<evidence type="ECO:0000256" key="2">
    <source>
        <dbReference type="PROSITE-ProRule" id="PRU00117"/>
    </source>
</evidence>
<protein>
    <recommendedName>
        <fullName evidence="4">K Homology domain-containing protein</fullName>
    </recommendedName>
</protein>
<proteinExistence type="predicted"/>
<reference evidence="5 6" key="1">
    <citation type="submission" date="2018-10" db="EMBL/GenBank/DDBJ databases">
        <authorList>
            <consortium name="Pathogen Informatics"/>
        </authorList>
    </citation>
    <scope>NUCLEOTIDE SEQUENCE [LARGE SCALE GENOMIC DNA]</scope>
</reference>
<dbReference type="PROSITE" id="PS50084">
    <property type="entry name" value="KH_TYPE_1"/>
    <property type="match status" value="1"/>
</dbReference>
<keyword evidence="6" id="KW-1185">Reference proteome</keyword>
<dbReference type="PANTHER" id="PTHR10627:SF69">
    <property type="entry name" value="PROTEIN BICAUDAL C"/>
    <property type="match status" value="1"/>
</dbReference>
<dbReference type="EMBL" id="UXSR01005211">
    <property type="protein sequence ID" value="VDD79758.1"/>
    <property type="molecule type" value="Genomic_DNA"/>
</dbReference>
<dbReference type="PANTHER" id="PTHR10627">
    <property type="entry name" value="SCP160"/>
    <property type="match status" value="1"/>
</dbReference>
<gene>
    <name evidence="5" type="ORF">MCOS_LOCUS5761</name>
</gene>
<dbReference type="AlphaFoldDB" id="A0A158QU51"/>
<name>A0A158QU51_MESCO</name>
<dbReference type="Pfam" id="PF00013">
    <property type="entry name" value="KH_1"/>
    <property type="match status" value="1"/>
</dbReference>
<dbReference type="OrthoDB" id="271862at2759"/>
<keyword evidence="1" id="KW-0677">Repeat</keyword>
<evidence type="ECO:0000313" key="5">
    <source>
        <dbReference type="EMBL" id="VDD79758.1"/>
    </source>
</evidence>
<evidence type="ECO:0000256" key="1">
    <source>
        <dbReference type="ARBA" id="ARBA00022737"/>
    </source>
</evidence>
<dbReference type="GO" id="GO:0003723">
    <property type="term" value="F:RNA binding"/>
    <property type="evidence" value="ECO:0007669"/>
    <property type="project" value="UniProtKB-UniRule"/>
</dbReference>
<dbReference type="SUPFAM" id="SSF54791">
    <property type="entry name" value="Eukaryotic type KH-domain (KH-domain type I)"/>
    <property type="match status" value="1"/>
</dbReference>
<dbReference type="GO" id="GO:0005737">
    <property type="term" value="C:cytoplasm"/>
    <property type="evidence" value="ECO:0007669"/>
    <property type="project" value="TreeGrafter"/>
</dbReference>
<organism evidence="5 6">
    <name type="scientific">Mesocestoides corti</name>
    <name type="common">Flatworm</name>
    <dbReference type="NCBI Taxonomy" id="53468"/>
    <lineage>
        <taxon>Eukaryota</taxon>
        <taxon>Metazoa</taxon>
        <taxon>Spiralia</taxon>
        <taxon>Lophotrochozoa</taxon>
        <taxon>Platyhelminthes</taxon>
        <taxon>Cestoda</taxon>
        <taxon>Eucestoda</taxon>
        <taxon>Cyclophyllidea</taxon>
        <taxon>Mesocestoididae</taxon>
        <taxon>Mesocestoides</taxon>
    </lineage>
</organism>
<dbReference type="InterPro" id="IPR004088">
    <property type="entry name" value="KH_dom_type_1"/>
</dbReference>
<dbReference type="InterPro" id="IPR004087">
    <property type="entry name" value="KH_dom"/>
</dbReference>